<sequence>MRKIGWLLAIGLLVLGPTTALASGVLGVGGGSGPGPGNQVFVNAGKISRSGGLNGGLEVHFGSGTGQLAEFFLAPQVSLGVGSASGTWRAYALGKRYLVGGVQARTGRLGLGLAVDLPGAGPGVEVALERTGDEHLDREAARGAWLAQVRLHP</sequence>
<accession>A0ABV4TYK4</accession>
<feature type="chain" id="PRO_5047105323" evidence="1">
    <location>
        <begin position="23"/>
        <end position="153"/>
    </location>
</feature>
<dbReference type="Proteomes" id="UP001575181">
    <property type="component" value="Unassembled WGS sequence"/>
</dbReference>
<evidence type="ECO:0000256" key="1">
    <source>
        <dbReference type="SAM" id="SignalP"/>
    </source>
</evidence>
<dbReference type="RefSeq" id="WP_373657190.1">
    <property type="nucleotide sequence ID" value="NZ_JBGUAW010000013.1"/>
</dbReference>
<feature type="signal peptide" evidence="1">
    <location>
        <begin position="1"/>
        <end position="22"/>
    </location>
</feature>
<keyword evidence="1" id="KW-0732">Signal</keyword>
<evidence type="ECO:0000313" key="2">
    <source>
        <dbReference type="EMBL" id="MFA9462402.1"/>
    </source>
</evidence>
<proteinExistence type="predicted"/>
<organism evidence="2 3">
    <name type="scientific">Thiohalorhabdus methylotrophus</name>
    <dbReference type="NCBI Taxonomy" id="3242694"/>
    <lineage>
        <taxon>Bacteria</taxon>
        <taxon>Pseudomonadati</taxon>
        <taxon>Pseudomonadota</taxon>
        <taxon>Gammaproteobacteria</taxon>
        <taxon>Thiohalorhabdales</taxon>
        <taxon>Thiohalorhabdaceae</taxon>
        <taxon>Thiohalorhabdus</taxon>
    </lineage>
</organism>
<protein>
    <submittedName>
        <fullName evidence="2">Uncharacterized protein</fullName>
    </submittedName>
</protein>
<dbReference type="EMBL" id="JBGUAW010000013">
    <property type="protein sequence ID" value="MFA9462402.1"/>
    <property type="molecule type" value="Genomic_DNA"/>
</dbReference>
<keyword evidence="3" id="KW-1185">Reference proteome</keyword>
<gene>
    <name evidence="2" type="ORF">ACERLL_16440</name>
</gene>
<reference evidence="2 3" key="1">
    <citation type="submission" date="2024-08" db="EMBL/GenBank/DDBJ databases">
        <title>Whole-genome sequencing of halo(alkali)philic microorganisms from hypersaline lakes.</title>
        <authorList>
            <person name="Sorokin D.Y."/>
            <person name="Merkel A.Y."/>
            <person name="Messina E."/>
            <person name="Yakimov M."/>
        </authorList>
    </citation>
    <scope>NUCLEOTIDE SEQUENCE [LARGE SCALE GENOMIC DNA]</scope>
    <source>
        <strain evidence="2 3">Cl-TMA</strain>
    </source>
</reference>
<name>A0ABV4TYK4_9GAMM</name>
<evidence type="ECO:0000313" key="3">
    <source>
        <dbReference type="Proteomes" id="UP001575181"/>
    </source>
</evidence>
<comment type="caution">
    <text evidence="2">The sequence shown here is derived from an EMBL/GenBank/DDBJ whole genome shotgun (WGS) entry which is preliminary data.</text>
</comment>